<evidence type="ECO:0000313" key="2">
    <source>
        <dbReference type="Proteomes" id="UP000216339"/>
    </source>
</evidence>
<gene>
    <name evidence="1" type="ORF">BSZ37_16900</name>
</gene>
<protein>
    <submittedName>
        <fullName evidence="1">Uncharacterized protein</fullName>
    </submittedName>
</protein>
<name>A0A271J5P6_9BACT</name>
<comment type="caution">
    <text evidence="1">The sequence shown here is derived from an EMBL/GenBank/DDBJ whole genome shotgun (WGS) entry which is preliminary data.</text>
</comment>
<proteinExistence type="predicted"/>
<dbReference type="Gene3D" id="2.60.40.2880">
    <property type="entry name" value="MmpS1-5, C-terminal soluble domain"/>
    <property type="match status" value="1"/>
</dbReference>
<keyword evidence="2" id="KW-1185">Reference proteome</keyword>
<dbReference type="EMBL" id="MQWD01000001">
    <property type="protein sequence ID" value="PAP77999.1"/>
    <property type="molecule type" value="Genomic_DNA"/>
</dbReference>
<dbReference type="Proteomes" id="UP000216339">
    <property type="component" value="Unassembled WGS sequence"/>
</dbReference>
<organism evidence="1 2">
    <name type="scientific">Rubrivirga marina</name>
    <dbReference type="NCBI Taxonomy" id="1196024"/>
    <lineage>
        <taxon>Bacteria</taxon>
        <taxon>Pseudomonadati</taxon>
        <taxon>Rhodothermota</taxon>
        <taxon>Rhodothermia</taxon>
        <taxon>Rhodothermales</taxon>
        <taxon>Rubricoccaceae</taxon>
        <taxon>Rubrivirga</taxon>
    </lineage>
</organism>
<dbReference type="AlphaFoldDB" id="A0A271J5P6"/>
<reference evidence="1 2" key="1">
    <citation type="submission" date="2016-11" db="EMBL/GenBank/DDBJ databases">
        <title>Study of marine rhodopsin-containing bacteria.</title>
        <authorList>
            <person name="Yoshizawa S."/>
            <person name="Kumagai Y."/>
            <person name="Kogure K."/>
        </authorList>
    </citation>
    <scope>NUCLEOTIDE SEQUENCE [LARGE SCALE GENOMIC DNA]</scope>
    <source>
        <strain evidence="1 2">SAORIC-28</strain>
    </source>
</reference>
<evidence type="ECO:0000313" key="1">
    <source>
        <dbReference type="EMBL" id="PAP77999.1"/>
    </source>
</evidence>
<dbReference type="InterPro" id="IPR038468">
    <property type="entry name" value="MmpS_C"/>
</dbReference>
<sequence length="131" mass="13980">MLALGLGACDTTEERPPRVVPADTTFILTYRVVPTAEYGAYEADAIRFTGADGRNGALGPVDLPWSINVTMSRNRDHIYSLESELTASGDVAGMTAQLFVDGEPVSQGTVAGQSGGLRATRTARAVYRFRP</sequence>
<accession>A0A271J5P6</accession>